<evidence type="ECO:0000256" key="4">
    <source>
        <dbReference type="ARBA" id="ARBA00022475"/>
    </source>
</evidence>
<sequence>MRAPGVQQVAGRTTYRLARPSVSGVLRVRALVVGLVAAALALVTLSVSVSIGDYPVPLPDVVRALAGSGDPGTLLIVRELRLPRAVVALLVGAGLGMSGAILLALTRNPLASPDILGIAQGASAAVVAGVVLGFGSSLGTSGIALLGGLAAAAAIYLLAWRRGTTGYRIVLVGVAIAALCLAVTQYLLVRAQIFEAQRAVLWLIGSLDGRDWAHATPLAIALAVLVPTALATMRWLTLLGLGDDTARGLGVPVQTARLLLLLIGVGLAAFATAAAGPVGFVALLSPHIARRLAGVAGPPLLGSALVGSVIVLVSDVTARLLPGGQLPVGVVTAALGAPFLLILLARANRAGTGG</sequence>
<evidence type="ECO:0000256" key="8">
    <source>
        <dbReference type="SAM" id="Phobius"/>
    </source>
</evidence>
<evidence type="ECO:0000256" key="1">
    <source>
        <dbReference type="ARBA" id="ARBA00004651"/>
    </source>
</evidence>
<feature type="transmembrane region" description="Helical" evidence="8">
    <location>
        <begin position="166"/>
        <end position="189"/>
    </location>
</feature>
<dbReference type="PANTHER" id="PTHR30472:SF24">
    <property type="entry name" value="FERRIC ENTEROBACTIN TRANSPORT SYSTEM PERMEASE PROTEIN FEPG"/>
    <property type="match status" value="1"/>
</dbReference>
<reference evidence="9 10" key="1">
    <citation type="submission" date="2018-01" db="EMBL/GenBank/DDBJ databases">
        <title>Draft genome sequence of Salinispora sp. 13K206.</title>
        <authorList>
            <person name="Sahin N."/>
            <person name="Saygin H."/>
            <person name="Ay H."/>
        </authorList>
    </citation>
    <scope>NUCLEOTIDE SEQUENCE [LARGE SCALE GENOMIC DNA]</scope>
    <source>
        <strain evidence="9 10">13K206</strain>
    </source>
</reference>
<protein>
    <submittedName>
        <fullName evidence="9">Iron ABC transporter permease</fullName>
    </submittedName>
</protein>
<keyword evidence="5 8" id="KW-0812">Transmembrane</keyword>
<dbReference type="RefSeq" id="WP_111136728.1">
    <property type="nucleotide sequence ID" value="NZ_POUB01000249.1"/>
</dbReference>
<evidence type="ECO:0000256" key="7">
    <source>
        <dbReference type="ARBA" id="ARBA00023136"/>
    </source>
</evidence>
<organism evidence="9 10">
    <name type="scientific">Micromonospora deserti</name>
    <dbReference type="NCBI Taxonomy" id="2070366"/>
    <lineage>
        <taxon>Bacteria</taxon>
        <taxon>Bacillati</taxon>
        <taxon>Actinomycetota</taxon>
        <taxon>Actinomycetes</taxon>
        <taxon>Micromonosporales</taxon>
        <taxon>Micromonosporaceae</taxon>
        <taxon>Micromonospora</taxon>
    </lineage>
</organism>
<dbReference type="GO" id="GO:0033214">
    <property type="term" value="P:siderophore-iron import into cell"/>
    <property type="evidence" value="ECO:0007669"/>
    <property type="project" value="TreeGrafter"/>
</dbReference>
<evidence type="ECO:0000313" key="10">
    <source>
        <dbReference type="Proteomes" id="UP000248749"/>
    </source>
</evidence>
<feature type="transmembrane region" description="Helical" evidence="8">
    <location>
        <begin position="326"/>
        <end position="345"/>
    </location>
</feature>
<accession>A0A2W2CM35</accession>
<keyword evidence="6 8" id="KW-1133">Transmembrane helix</keyword>
<dbReference type="OrthoDB" id="4455417at2"/>
<evidence type="ECO:0000313" key="9">
    <source>
        <dbReference type="EMBL" id="PZF89469.1"/>
    </source>
</evidence>
<feature type="transmembrane region" description="Helical" evidence="8">
    <location>
        <begin position="85"/>
        <end position="105"/>
    </location>
</feature>
<comment type="caution">
    <text evidence="9">The sequence shown here is derived from an EMBL/GenBank/DDBJ whole genome shotgun (WGS) entry which is preliminary data.</text>
</comment>
<evidence type="ECO:0000256" key="5">
    <source>
        <dbReference type="ARBA" id="ARBA00022692"/>
    </source>
</evidence>
<dbReference type="PANTHER" id="PTHR30472">
    <property type="entry name" value="FERRIC ENTEROBACTIN TRANSPORT SYSTEM PERMEASE PROTEIN"/>
    <property type="match status" value="1"/>
</dbReference>
<feature type="transmembrane region" description="Helical" evidence="8">
    <location>
        <begin position="292"/>
        <end position="314"/>
    </location>
</feature>
<feature type="transmembrane region" description="Helical" evidence="8">
    <location>
        <begin position="218"/>
        <end position="238"/>
    </location>
</feature>
<feature type="transmembrane region" description="Helical" evidence="8">
    <location>
        <begin position="117"/>
        <end position="135"/>
    </location>
</feature>
<evidence type="ECO:0000256" key="6">
    <source>
        <dbReference type="ARBA" id="ARBA00022989"/>
    </source>
</evidence>
<keyword evidence="4" id="KW-1003">Cell membrane</keyword>
<comment type="similarity">
    <text evidence="2">Belongs to the binding-protein-dependent transport system permease family. FecCD subfamily.</text>
</comment>
<feature type="transmembrane region" description="Helical" evidence="8">
    <location>
        <begin position="142"/>
        <end position="160"/>
    </location>
</feature>
<dbReference type="AlphaFoldDB" id="A0A2W2CM35"/>
<dbReference type="CDD" id="cd06550">
    <property type="entry name" value="TM_ABC_iron-siderophores_like"/>
    <property type="match status" value="1"/>
</dbReference>
<feature type="transmembrane region" description="Helical" evidence="8">
    <location>
        <begin position="258"/>
        <end position="285"/>
    </location>
</feature>
<keyword evidence="7 8" id="KW-0472">Membrane</keyword>
<evidence type="ECO:0000256" key="3">
    <source>
        <dbReference type="ARBA" id="ARBA00022448"/>
    </source>
</evidence>
<keyword evidence="3" id="KW-0813">Transport</keyword>
<dbReference type="SUPFAM" id="SSF81345">
    <property type="entry name" value="ABC transporter involved in vitamin B12 uptake, BtuC"/>
    <property type="match status" value="1"/>
</dbReference>
<dbReference type="InterPro" id="IPR000522">
    <property type="entry name" value="ABC_transptr_permease_BtuC"/>
</dbReference>
<dbReference type="Gene3D" id="1.10.3470.10">
    <property type="entry name" value="ABC transporter involved in vitamin B12 uptake, BtuC"/>
    <property type="match status" value="1"/>
</dbReference>
<dbReference type="GO" id="GO:0022857">
    <property type="term" value="F:transmembrane transporter activity"/>
    <property type="evidence" value="ECO:0007669"/>
    <property type="project" value="InterPro"/>
</dbReference>
<comment type="subcellular location">
    <subcellularLocation>
        <location evidence="1">Cell membrane</location>
        <topology evidence="1">Multi-pass membrane protein</topology>
    </subcellularLocation>
</comment>
<feature type="transmembrane region" description="Helical" evidence="8">
    <location>
        <begin position="30"/>
        <end position="51"/>
    </location>
</feature>
<dbReference type="GO" id="GO:0005886">
    <property type="term" value="C:plasma membrane"/>
    <property type="evidence" value="ECO:0007669"/>
    <property type="project" value="UniProtKB-SubCell"/>
</dbReference>
<gene>
    <name evidence="9" type="ORF">C1I99_25420</name>
</gene>
<proteinExistence type="inferred from homology"/>
<name>A0A2W2CM35_9ACTN</name>
<dbReference type="InterPro" id="IPR037294">
    <property type="entry name" value="ABC_BtuC-like"/>
</dbReference>
<evidence type="ECO:0000256" key="2">
    <source>
        <dbReference type="ARBA" id="ARBA00007935"/>
    </source>
</evidence>
<dbReference type="EMBL" id="POUB01000249">
    <property type="protein sequence ID" value="PZF89469.1"/>
    <property type="molecule type" value="Genomic_DNA"/>
</dbReference>
<dbReference type="Pfam" id="PF01032">
    <property type="entry name" value="FecCD"/>
    <property type="match status" value="1"/>
</dbReference>
<dbReference type="Proteomes" id="UP000248749">
    <property type="component" value="Unassembled WGS sequence"/>
</dbReference>
<keyword evidence="10" id="KW-1185">Reference proteome</keyword>